<feature type="domain" description="Helicase ATP-binding" evidence="9">
    <location>
        <begin position="45"/>
        <end position="219"/>
    </location>
</feature>
<comment type="similarity">
    <text evidence="5 7">Belongs to the DEAD box helicase family.</text>
</comment>
<dbReference type="EMBL" id="CP036433">
    <property type="protein sequence ID" value="QDU99191.1"/>
    <property type="molecule type" value="Genomic_DNA"/>
</dbReference>
<keyword evidence="2 7" id="KW-0378">Hydrolase</keyword>
<evidence type="ECO:0000256" key="7">
    <source>
        <dbReference type="RuleBase" id="RU000492"/>
    </source>
</evidence>
<dbReference type="GO" id="GO:0003724">
    <property type="term" value="F:RNA helicase activity"/>
    <property type="evidence" value="ECO:0007669"/>
    <property type="project" value="UniProtKB-EC"/>
</dbReference>
<evidence type="ECO:0000256" key="4">
    <source>
        <dbReference type="ARBA" id="ARBA00022840"/>
    </source>
</evidence>
<keyword evidence="1 7" id="KW-0547">Nucleotide-binding</keyword>
<dbReference type="GO" id="GO:0005829">
    <property type="term" value="C:cytosol"/>
    <property type="evidence" value="ECO:0007669"/>
    <property type="project" value="TreeGrafter"/>
</dbReference>
<name>A0A518E518_9BACT</name>
<dbReference type="SMART" id="SM00490">
    <property type="entry name" value="HELICc"/>
    <property type="match status" value="1"/>
</dbReference>
<dbReference type="SMART" id="SM00487">
    <property type="entry name" value="DEXDc"/>
    <property type="match status" value="1"/>
</dbReference>
<dbReference type="Proteomes" id="UP000317648">
    <property type="component" value="Chromosome"/>
</dbReference>
<reference evidence="12 13" key="1">
    <citation type="submission" date="2019-02" db="EMBL/GenBank/DDBJ databases">
        <title>Deep-cultivation of Planctomycetes and their phenomic and genomic characterization uncovers novel biology.</title>
        <authorList>
            <person name="Wiegand S."/>
            <person name="Jogler M."/>
            <person name="Boedeker C."/>
            <person name="Pinto D."/>
            <person name="Vollmers J."/>
            <person name="Rivas-Marin E."/>
            <person name="Kohn T."/>
            <person name="Peeters S.H."/>
            <person name="Heuer A."/>
            <person name="Rast P."/>
            <person name="Oberbeckmann S."/>
            <person name="Bunk B."/>
            <person name="Jeske O."/>
            <person name="Meyerdierks A."/>
            <person name="Storesund J.E."/>
            <person name="Kallscheuer N."/>
            <person name="Luecker S."/>
            <person name="Lage O.M."/>
            <person name="Pohl T."/>
            <person name="Merkel B.J."/>
            <person name="Hornburger P."/>
            <person name="Mueller R.-W."/>
            <person name="Bruemmer F."/>
            <person name="Labrenz M."/>
            <person name="Spormann A.M."/>
            <person name="Op den Camp H."/>
            <person name="Overmann J."/>
            <person name="Amann R."/>
            <person name="Jetten M.S.M."/>
            <person name="Mascher T."/>
            <person name="Medema M.H."/>
            <person name="Devos D.P."/>
            <person name="Kaster A.-K."/>
            <person name="Ovreas L."/>
            <person name="Rohde M."/>
            <person name="Galperin M.Y."/>
            <person name="Jogler C."/>
        </authorList>
    </citation>
    <scope>NUCLEOTIDE SEQUENCE [LARGE SCALE GENOMIC DNA]</scope>
    <source>
        <strain evidence="12 13">Pla85_3_4</strain>
    </source>
</reference>
<dbReference type="CDD" id="cd00268">
    <property type="entry name" value="DEADc"/>
    <property type="match status" value="1"/>
</dbReference>
<dbReference type="GO" id="GO:0016787">
    <property type="term" value="F:hydrolase activity"/>
    <property type="evidence" value="ECO:0007669"/>
    <property type="project" value="UniProtKB-KW"/>
</dbReference>
<dbReference type="InterPro" id="IPR014001">
    <property type="entry name" value="Helicase_ATP-bd"/>
</dbReference>
<gene>
    <name evidence="12" type="primary">cshA</name>
    <name evidence="12" type="ORF">Pla8534_71040</name>
</gene>
<dbReference type="PROSITE" id="PS00039">
    <property type="entry name" value="DEAD_ATP_HELICASE"/>
    <property type="match status" value="1"/>
</dbReference>
<evidence type="ECO:0000313" key="13">
    <source>
        <dbReference type="Proteomes" id="UP000317648"/>
    </source>
</evidence>
<dbReference type="GO" id="GO:0005524">
    <property type="term" value="F:ATP binding"/>
    <property type="evidence" value="ECO:0007669"/>
    <property type="project" value="UniProtKB-KW"/>
</dbReference>
<dbReference type="Pfam" id="PF00270">
    <property type="entry name" value="DEAD"/>
    <property type="match status" value="1"/>
</dbReference>
<feature type="domain" description="DEAD-box RNA helicase Q" evidence="11">
    <location>
        <begin position="14"/>
        <end position="42"/>
    </location>
</feature>
<dbReference type="EC" id="3.6.4.13" evidence="12"/>
<protein>
    <submittedName>
        <fullName evidence="12">DEAD-box ATP-dependent RNA helicase CshA</fullName>
        <ecNumber evidence="12">3.6.4.13</ecNumber>
    </submittedName>
</protein>
<organism evidence="12 13">
    <name type="scientific">Lignipirellula cremea</name>
    <dbReference type="NCBI Taxonomy" id="2528010"/>
    <lineage>
        <taxon>Bacteria</taxon>
        <taxon>Pseudomonadati</taxon>
        <taxon>Planctomycetota</taxon>
        <taxon>Planctomycetia</taxon>
        <taxon>Pirellulales</taxon>
        <taxon>Pirellulaceae</taxon>
        <taxon>Lignipirellula</taxon>
    </lineage>
</organism>
<dbReference type="PANTHER" id="PTHR47959:SF1">
    <property type="entry name" value="ATP-DEPENDENT RNA HELICASE DBPA"/>
    <property type="match status" value="1"/>
</dbReference>
<dbReference type="InterPro" id="IPR044742">
    <property type="entry name" value="DEAD/DEAH_RhlB"/>
</dbReference>
<evidence type="ECO:0000256" key="3">
    <source>
        <dbReference type="ARBA" id="ARBA00022806"/>
    </source>
</evidence>
<feature type="domain" description="Helicase C-terminal" evidence="10">
    <location>
        <begin position="230"/>
        <end position="398"/>
    </location>
</feature>
<evidence type="ECO:0000313" key="12">
    <source>
        <dbReference type="EMBL" id="QDU99191.1"/>
    </source>
</evidence>
<feature type="compositionally biased region" description="Basic residues" evidence="8">
    <location>
        <begin position="413"/>
        <end position="423"/>
    </location>
</feature>
<evidence type="ECO:0000256" key="1">
    <source>
        <dbReference type="ARBA" id="ARBA00022741"/>
    </source>
</evidence>
<dbReference type="Gene3D" id="3.40.50.300">
    <property type="entry name" value="P-loop containing nucleotide triphosphate hydrolases"/>
    <property type="match status" value="2"/>
</dbReference>
<keyword evidence="3 7" id="KW-0347">Helicase</keyword>
<evidence type="ECO:0000256" key="2">
    <source>
        <dbReference type="ARBA" id="ARBA00022801"/>
    </source>
</evidence>
<dbReference type="InterPro" id="IPR011545">
    <property type="entry name" value="DEAD/DEAH_box_helicase_dom"/>
</dbReference>
<dbReference type="PANTHER" id="PTHR47959">
    <property type="entry name" value="ATP-DEPENDENT RNA HELICASE RHLE-RELATED"/>
    <property type="match status" value="1"/>
</dbReference>
<dbReference type="InterPro" id="IPR001650">
    <property type="entry name" value="Helicase_C-like"/>
</dbReference>
<dbReference type="PROSITE" id="PS51195">
    <property type="entry name" value="Q_MOTIF"/>
    <property type="match status" value="1"/>
</dbReference>
<sequence>MATTKPQEDAPDKILFSDFDLSEEMLCALTKAGYEAPTPIQAGLIPLALDENDVVGQARTGTGKTAAFAIPILELLEPSGRGDPPQALVLVPTRELAVQVRGEFEKLAEAYEDVIHAVAVYGGKPLRGQVEKLRRGAQVVVGTPGRVLDLIGRGALDLRNLYTVVLDEADRMLDIGFRPDIEKILKRCPSDRQTLLLSATVAPPIARLAERYMRNPQQLDFSAQDVTVETIEQRYFTVDHERKFDLLLALLKREDPSQAIVFCRTKRGTDRIHRRLSKVIAGSACIHGDLQQGGRDSVMASFREGNIKILVATDVVGRGIDVSSVSHIINFDVPEFCDDYVHRVGRTGRMGREGVAYTFVTSEEGGQLTRIEQRINRQLLRDEIPGFQSFVTPLEVVAETDENGAPPPPPAGRRPRKRYRRAL</sequence>
<dbReference type="PROSITE" id="PS51192">
    <property type="entry name" value="HELICASE_ATP_BIND_1"/>
    <property type="match status" value="1"/>
</dbReference>
<dbReference type="AlphaFoldDB" id="A0A518E518"/>
<proteinExistence type="inferred from homology"/>
<dbReference type="RefSeq" id="WP_391540585.1">
    <property type="nucleotide sequence ID" value="NZ_CP036433.1"/>
</dbReference>
<evidence type="ECO:0000256" key="5">
    <source>
        <dbReference type="ARBA" id="ARBA00038437"/>
    </source>
</evidence>
<evidence type="ECO:0000256" key="6">
    <source>
        <dbReference type="PROSITE-ProRule" id="PRU00552"/>
    </source>
</evidence>
<dbReference type="KEGG" id="lcre:Pla8534_71040"/>
<dbReference type="GO" id="GO:0003676">
    <property type="term" value="F:nucleic acid binding"/>
    <property type="evidence" value="ECO:0007669"/>
    <property type="project" value="InterPro"/>
</dbReference>
<feature type="short sequence motif" description="Q motif" evidence="6">
    <location>
        <begin position="14"/>
        <end position="42"/>
    </location>
</feature>
<dbReference type="Pfam" id="PF00271">
    <property type="entry name" value="Helicase_C"/>
    <property type="match status" value="1"/>
</dbReference>
<dbReference type="InterPro" id="IPR000629">
    <property type="entry name" value="RNA-helicase_DEAD-box_CS"/>
</dbReference>
<dbReference type="CDD" id="cd18787">
    <property type="entry name" value="SF2_C_DEAD"/>
    <property type="match status" value="1"/>
</dbReference>
<feature type="region of interest" description="Disordered" evidence="8">
    <location>
        <begin position="398"/>
        <end position="423"/>
    </location>
</feature>
<dbReference type="SUPFAM" id="SSF52540">
    <property type="entry name" value="P-loop containing nucleoside triphosphate hydrolases"/>
    <property type="match status" value="1"/>
</dbReference>
<dbReference type="InterPro" id="IPR050079">
    <property type="entry name" value="DEAD_box_RNA_helicase"/>
</dbReference>
<keyword evidence="13" id="KW-1185">Reference proteome</keyword>
<keyword evidence="4 7" id="KW-0067">ATP-binding</keyword>
<evidence type="ECO:0000259" key="9">
    <source>
        <dbReference type="PROSITE" id="PS51192"/>
    </source>
</evidence>
<accession>A0A518E518</accession>
<dbReference type="InterPro" id="IPR014014">
    <property type="entry name" value="RNA_helicase_DEAD_Q_motif"/>
</dbReference>
<dbReference type="PROSITE" id="PS51194">
    <property type="entry name" value="HELICASE_CTER"/>
    <property type="match status" value="1"/>
</dbReference>
<evidence type="ECO:0000259" key="11">
    <source>
        <dbReference type="PROSITE" id="PS51195"/>
    </source>
</evidence>
<dbReference type="InterPro" id="IPR027417">
    <property type="entry name" value="P-loop_NTPase"/>
</dbReference>
<evidence type="ECO:0000259" key="10">
    <source>
        <dbReference type="PROSITE" id="PS51194"/>
    </source>
</evidence>
<evidence type="ECO:0000256" key="8">
    <source>
        <dbReference type="SAM" id="MobiDB-lite"/>
    </source>
</evidence>